<dbReference type="GO" id="GO:0030246">
    <property type="term" value="F:carbohydrate binding"/>
    <property type="evidence" value="ECO:0007669"/>
    <property type="project" value="UniProtKB-UniRule"/>
</dbReference>
<dbReference type="Pfam" id="PF00337">
    <property type="entry name" value="Gal-bind_lectin"/>
    <property type="match status" value="1"/>
</dbReference>
<dbReference type="OrthoDB" id="6251307at2759"/>
<dbReference type="AlphaFoldDB" id="A0A8M1GZ64"/>
<proteinExistence type="predicted"/>
<dbReference type="CDD" id="cd00070">
    <property type="entry name" value="GLECT"/>
    <property type="match status" value="1"/>
</dbReference>
<keyword evidence="4" id="KW-1185">Reference proteome</keyword>
<evidence type="ECO:0000313" key="5">
    <source>
        <dbReference type="RefSeq" id="XP_040500500.1"/>
    </source>
</evidence>
<evidence type="ECO:0000313" key="4">
    <source>
        <dbReference type="Proteomes" id="UP000261680"/>
    </source>
</evidence>
<dbReference type="InterPro" id="IPR044156">
    <property type="entry name" value="Galectin-like"/>
</dbReference>
<evidence type="ECO:0000259" key="3">
    <source>
        <dbReference type="PROSITE" id="PS51304"/>
    </source>
</evidence>
<keyword evidence="1 2" id="KW-0430">Lectin</keyword>
<protein>
    <recommendedName>
        <fullName evidence="2">Galectin</fullName>
    </recommendedName>
</protein>
<feature type="domain" description="Galectin" evidence="3">
    <location>
        <begin position="21"/>
        <end position="151"/>
    </location>
</feature>
<dbReference type="Gene3D" id="2.60.120.200">
    <property type="match status" value="1"/>
</dbReference>
<reference evidence="5" key="1">
    <citation type="submission" date="2025-08" db="UniProtKB">
        <authorList>
            <consortium name="RefSeq"/>
        </authorList>
    </citation>
    <scope>IDENTIFICATION</scope>
    <source>
        <tissue evidence="5">Whole blood</tissue>
    </source>
</reference>
<dbReference type="KEGG" id="umr:103658800"/>
<dbReference type="SUPFAM" id="SSF49899">
    <property type="entry name" value="Concanavalin A-like lectins/glucanases"/>
    <property type="match status" value="1"/>
</dbReference>
<sequence length="151" mass="16768">MDTTIACSAVPAKAESSNVPHKTSLPRGIPVSTVMRVCGVVRNKAGRFHVNLPWGKGQEAEAALHFSPHLDQSMVAFNTLEQGTWGREEHGSGISFQHEQPFEVFLVATEEWFKAVIGDSKYHHFCYQFLPGCVCLLEVGRDLQLEAPEIF</sequence>
<dbReference type="PANTHER" id="PTHR11346">
    <property type="entry name" value="GALECTIN"/>
    <property type="match status" value="1"/>
</dbReference>
<dbReference type="InterPro" id="IPR013320">
    <property type="entry name" value="ConA-like_dom_sf"/>
</dbReference>
<accession>A0A8M1GZ64</accession>
<dbReference type="RefSeq" id="XP_040500500.1">
    <property type="nucleotide sequence ID" value="XM_040644566.1"/>
</dbReference>
<organism evidence="4 5">
    <name type="scientific">Ursus maritimus</name>
    <name type="common">Polar bear</name>
    <name type="synonym">Thalarctos maritimus</name>
    <dbReference type="NCBI Taxonomy" id="29073"/>
    <lineage>
        <taxon>Eukaryota</taxon>
        <taxon>Metazoa</taxon>
        <taxon>Chordata</taxon>
        <taxon>Craniata</taxon>
        <taxon>Vertebrata</taxon>
        <taxon>Euteleostomi</taxon>
        <taxon>Mammalia</taxon>
        <taxon>Eutheria</taxon>
        <taxon>Laurasiatheria</taxon>
        <taxon>Carnivora</taxon>
        <taxon>Caniformia</taxon>
        <taxon>Ursidae</taxon>
        <taxon>Ursus</taxon>
    </lineage>
</organism>
<dbReference type="GeneID" id="103658800"/>
<dbReference type="PROSITE" id="PS51304">
    <property type="entry name" value="GALECTIN"/>
    <property type="match status" value="1"/>
</dbReference>
<dbReference type="Proteomes" id="UP000261680">
    <property type="component" value="Unplaced"/>
</dbReference>
<dbReference type="PANTHER" id="PTHR11346:SF107">
    <property type="entry name" value="GALECTIN-7"/>
    <property type="match status" value="1"/>
</dbReference>
<evidence type="ECO:0000256" key="2">
    <source>
        <dbReference type="RuleBase" id="RU102079"/>
    </source>
</evidence>
<gene>
    <name evidence="5" type="primary">LOC103658800</name>
</gene>
<evidence type="ECO:0000256" key="1">
    <source>
        <dbReference type="ARBA" id="ARBA00022734"/>
    </source>
</evidence>
<dbReference type="SMART" id="SM00908">
    <property type="entry name" value="Gal-bind_lectin"/>
    <property type="match status" value="1"/>
</dbReference>
<dbReference type="SMART" id="SM00276">
    <property type="entry name" value="GLECT"/>
    <property type="match status" value="1"/>
</dbReference>
<dbReference type="InterPro" id="IPR001079">
    <property type="entry name" value="Galectin_CRD"/>
</dbReference>
<name>A0A8M1GZ64_URSMA</name>